<evidence type="ECO:0000313" key="2">
    <source>
        <dbReference type="Proteomes" id="UP000034772"/>
    </source>
</evidence>
<dbReference type="Proteomes" id="UP000034772">
    <property type="component" value="Unassembled WGS sequence"/>
</dbReference>
<dbReference type="Gene3D" id="3.40.50.620">
    <property type="entry name" value="HUPs"/>
    <property type="match status" value="1"/>
</dbReference>
<dbReference type="SUPFAM" id="SSF52402">
    <property type="entry name" value="Adenine nucleotide alpha hydrolases-like"/>
    <property type="match status" value="1"/>
</dbReference>
<comment type="caution">
    <text evidence="1">The sequence shown here is derived from an EMBL/GenBank/DDBJ whole genome shotgun (WGS) entry which is preliminary data.</text>
</comment>
<evidence type="ECO:0000313" key="1">
    <source>
        <dbReference type="EMBL" id="KKU86828.1"/>
    </source>
</evidence>
<dbReference type="GO" id="GO:0002143">
    <property type="term" value="P:tRNA wobble position uridine thiolation"/>
    <property type="evidence" value="ECO:0007669"/>
    <property type="project" value="TreeGrafter"/>
</dbReference>
<sequence length="100" mass="11286">MRSQGISRPATNYRQPVARGGVFVGLSGGVDSSVSAALLKKQGYDVTGVFIKIWSPDWLWCASKEDRLDAMRVCAKLDIPFREIDLTKEYKKEVVDYMIR</sequence>
<dbReference type="PANTHER" id="PTHR11933:SF5">
    <property type="entry name" value="MITOCHONDRIAL TRNA-SPECIFIC 2-THIOURIDYLASE 1"/>
    <property type="match status" value="1"/>
</dbReference>
<dbReference type="EMBL" id="LCOZ01000038">
    <property type="protein sequence ID" value="KKU86828.1"/>
    <property type="molecule type" value="Genomic_DNA"/>
</dbReference>
<accession>A0A0G1W913</accession>
<reference evidence="1 2" key="1">
    <citation type="journal article" date="2015" name="Nature">
        <title>rRNA introns, odd ribosomes, and small enigmatic genomes across a large radiation of phyla.</title>
        <authorList>
            <person name="Brown C.T."/>
            <person name="Hug L.A."/>
            <person name="Thomas B.C."/>
            <person name="Sharon I."/>
            <person name="Castelle C.J."/>
            <person name="Singh A."/>
            <person name="Wilkins M.J."/>
            <person name="Williams K.H."/>
            <person name="Banfield J.F."/>
        </authorList>
    </citation>
    <scope>NUCLEOTIDE SEQUENCE [LARGE SCALE GENOMIC DNA]</scope>
</reference>
<gene>
    <name evidence="1" type="ORF">UY17_C0038G0007</name>
</gene>
<feature type="non-terminal residue" evidence="1">
    <location>
        <position position="100"/>
    </location>
</feature>
<dbReference type="PANTHER" id="PTHR11933">
    <property type="entry name" value="TRNA 5-METHYLAMINOMETHYL-2-THIOURIDYLATE -METHYLTRANSFERASE"/>
    <property type="match status" value="1"/>
</dbReference>
<name>A0A0G1W913_9BACT</name>
<dbReference type="InterPro" id="IPR014729">
    <property type="entry name" value="Rossmann-like_a/b/a_fold"/>
</dbReference>
<dbReference type="Pfam" id="PF03054">
    <property type="entry name" value="tRNA_Me_trans"/>
    <property type="match status" value="1"/>
</dbReference>
<proteinExistence type="predicted"/>
<organism evidence="1 2">
    <name type="scientific">Candidatus Beckwithbacteria bacterium GW2011_GWC2_47_9</name>
    <dbReference type="NCBI Taxonomy" id="1618373"/>
    <lineage>
        <taxon>Bacteria</taxon>
        <taxon>Candidatus Beckwithiibacteriota</taxon>
    </lineage>
</organism>
<protein>
    <submittedName>
        <fullName evidence="1">tRNA-specific 2-thiouridylase MnmA</fullName>
    </submittedName>
</protein>
<dbReference type="AlphaFoldDB" id="A0A0G1W913"/>